<dbReference type="Proteomes" id="UP000004191">
    <property type="component" value="Unassembled WGS sequence"/>
</dbReference>
<dbReference type="PANTHER" id="PTHR34296:SF2">
    <property type="entry name" value="ABC TRANSPORTER GUANOSINE-BINDING PROTEIN NUPN"/>
    <property type="match status" value="1"/>
</dbReference>
<dbReference type="SUPFAM" id="SSF53822">
    <property type="entry name" value="Periplasmic binding protein-like I"/>
    <property type="match status" value="1"/>
</dbReference>
<dbReference type="GO" id="GO:0005886">
    <property type="term" value="C:plasma membrane"/>
    <property type="evidence" value="ECO:0007669"/>
    <property type="project" value="UniProtKB-SubCell"/>
</dbReference>
<dbReference type="PANTHER" id="PTHR34296">
    <property type="entry name" value="TRANSCRIPTIONAL ACTIVATOR PROTEIN MED"/>
    <property type="match status" value="1"/>
</dbReference>
<dbReference type="PROSITE" id="PS51257">
    <property type="entry name" value="PROKAR_LIPOPROTEIN"/>
    <property type="match status" value="1"/>
</dbReference>
<evidence type="ECO:0000256" key="3">
    <source>
        <dbReference type="ARBA" id="ARBA00022475"/>
    </source>
</evidence>
<evidence type="ECO:0000256" key="7">
    <source>
        <dbReference type="SAM" id="MobiDB-lite"/>
    </source>
</evidence>
<feature type="domain" description="ABC transporter substrate-binding protein PnrA-like" evidence="9">
    <location>
        <begin position="71"/>
        <end position="364"/>
    </location>
</feature>
<evidence type="ECO:0000256" key="5">
    <source>
        <dbReference type="ARBA" id="ARBA00023136"/>
    </source>
</evidence>
<keyword evidence="5" id="KW-0472">Membrane</keyword>
<dbReference type="Gene3D" id="3.40.50.2300">
    <property type="match status" value="2"/>
</dbReference>
<dbReference type="GeneID" id="96998145"/>
<dbReference type="RefSeq" id="WP_005396947.1">
    <property type="nucleotide sequence ID" value="NZ_JH601088.1"/>
</dbReference>
<keyword evidence="11" id="KW-1185">Reference proteome</keyword>
<dbReference type="EMBL" id="AGEI01000003">
    <property type="protein sequence ID" value="EHR36026.1"/>
    <property type="molecule type" value="Genomic_DNA"/>
</dbReference>
<dbReference type="InterPro" id="IPR050957">
    <property type="entry name" value="BMP_lipoprotein"/>
</dbReference>
<dbReference type="CDD" id="cd06354">
    <property type="entry name" value="PBP1_PrnA-like"/>
    <property type="match status" value="1"/>
</dbReference>
<protein>
    <recommendedName>
        <fullName evidence="9">ABC transporter substrate-binding protein PnrA-like domain-containing protein</fullName>
    </recommendedName>
</protein>
<evidence type="ECO:0000259" key="9">
    <source>
        <dbReference type="Pfam" id="PF02608"/>
    </source>
</evidence>
<comment type="similarity">
    <text evidence="2">Belongs to the BMP lipoprotein family.</text>
</comment>
<dbReference type="OrthoDB" id="9769871at2"/>
<organism evidence="10 11">
    <name type="scientific">Helcococcus kunzii ATCC 51366</name>
    <dbReference type="NCBI Taxonomy" id="883114"/>
    <lineage>
        <taxon>Bacteria</taxon>
        <taxon>Bacillati</taxon>
        <taxon>Bacillota</taxon>
        <taxon>Tissierellia</taxon>
        <taxon>Tissierellales</taxon>
        <taxon>Peptoniphilaceae</taxon>
        <taxon>Helcococcus</taxon>
    </lineage>
</organism>
<dbReference type="HOGENOM" id="CLU_038813_0_2_9"/>
<dbReference type="PATRIC" id="fig|883114.3.peg.123"/>
<keyword evidence="4 8" id="KW-0732">Signal</keyword>
<dbReference type="AlphaFoldDB" id="H3NLE5"/>
<feature type="chain" id="PRO_5039667298" description="ABC transporter substrate-binding protein PnrA-like domain-containing protein" evidence="8">
    <location>
        <begin position="23"/>
        <end position="385"/>
    </location>
</feature>
<feature type="compositionally biased region" description="Basic and acidic residues" evidence="7">
    <location>
        <begin position="28"/>
        <end position="64"/>
    </location>
</feature>
<feature type="signal peptide" evidence="8">
    <location>
        <begin position="1"/>
        <end position="22"/>
    </location>
</feature>
<feature type="region of interest" description="Disordered" evidence="7">
    <location>
        <begin position="26"/>
        <end position="64"/>
    </location>
</feature>
<dbReference type="STRING" id="883114.HMPREF9709_00122"/>
<proteinExistence type="inferred from homology"/>
<evidence type="ECO:0000313" key="10">
    <source>
        <dbReference type="EMBL" id="EHR36026.1"/>
    </source>
</evidence>
<evidence type="ECO:0000256" key="6">
    <source>
        <dbReference type="ARBA" id="ARBA00023288"/>
    </source>
</evidence>
<evidence type="ECO:0000256" key="2">
    <source>
        <dbReference type="ARBA" id="ARBA00008610"/>
    </source>
</evidence>
<evidence type="ECO:0000256" key="1">
    <source>
        <dbReference type="ARBA" id="ARBA00004193"/>
    </source>
</evidence>
<accession>H3NLE5</accession>
<dbReference type="eggNOG" id="COG1744">
    <property type="taxonomic scope" value="Bacteria"/>
</dbReference>
<evidence type="ECO:0000313" key="11">
    <source>
        <dbReference type="Proteomes" id="UP000004191"/>
    </source>
</evidence>
<keyword evidence="3" id="KW-1003">Cell membrane</keyword>
<comment type="subcellular location">
    <subcellularLocation>
        <location evidence="1">Cell membrane</location>
        <topology evidence="1">Lipid-anchor</topology>
    </subcellularLocation>
</comment>
<dbReference type="InterPro" id="IPR028082">
    <property type="entry name" value="Peripla_BP_I"/>
</dbReference>
<sequence>MKNTKKLVALLLSLVMMFSLVACNTSTDTKDESDKESAGESTKESTEESKGDSEETTGEKAGEAKDFTGKLVGMVTDTGGVDDQSFNQSSWKGLQELKKDTKAEVTYVQSKQDSDYIPNINQLLDKNADLSWGIGFLLGDAVKTASQQAPDKQFAIIDMAYDKPETLPNVTGVVFKAQEPSYLVGYLAAHQTKTNKVGFIGGKEGVVISQFDYGFRAGVEDAAKELGKKVEVIVQYANSFNDQAIGKSIATKMFANGADIVFHAAGGVGIGVIEAAREAKKFAIGVDQDQSYLAPENVLTSAMKRVDKAIYDLSSRILSGEKVGGTTVVYASEGGFVGIPEWTEKSLYPKDVYDKVMVKQQEIVDGKLVPPFNAETFKEYQSKQQ</sequence>
<evidence type="ECO:0000256" key="4">
    <source>
        <dbReference type="ARBA" id="ARBA00022729"/>
    </source>
</evidence>
<dbReference type="Pfam" id="PF02608">
    <property type="entry name" value="Bmp"/>
    <property type="match status" value="1"/>
</dbReference>
<name>H3NLE5_9FIRM</name>
<dbReference type="InterPro" id="IPR003760">
    <property type="entry name" value="PnrA-like"/>
</dbReference>
<gene>
    <name evidence="10" type="ORF">HMPREF9709_00122</name>
</gene>
<comment type="caution">
    <text evidence="10">The sequence shown here is derived from an EMBL/GenBank/DDBJ whole genome shotgun (WGS) entry which is preliminary data.</text>
</comment>
<evidence type="ECO:0000256" key="8">
    <source>
        <dbReference type="SAM" id="SignalP"/>
    </source>
</evidence>
<keyword evidence="6" id="KW-0449">Lipoprotein</keyword>
<reference evidence="10 11" key="1">
    <citation type="submission" date="2012-01" db="EMBL/GenBank/DDBJ databases">
        <title>The Genome Sequence of Helcococcus kunzii ATCC 51366.</title>
        <authorList>
            <consortium name="The Broad Institute Genome Sequencing Platform"/>
            <person name="Earl A."/>
            <person name="Ward D."/>
            <person name="Feldgarden M."/>
            <person name="Gevers D."/>
            <person name="Huys G."/>
            <person name="Young S.K."/>
            <person name="Zeng Q."/>
            <person name="Gargeya S."/>
            <person name="Fitzgerald M."/>
            <person name="Haas B."/>
            <person name="Abouelleil A."/>
            <person name="Alvarado L."/>
            <person name="Arachchi H.M."/>
            <person name="Berlin A."/>
            <person name="Chapman S.B."/>
            <person name="Gearin G."/>
            <person name="Goldberg J."/>
            <person name="Griggs A."/>
            <person name="Gujja S."/>
            <person name="Hansen M."/>
            <person name="Heiman D."/>
            <person name="Howarth C."/>
            <person name="Larimer J."/>
            <person name="Lui A."/>
            <person name="MacDonald P.J.P."/>
            <person name="McCowen C."/>
            <person name="Montmayeur A."/>
            <person name="Murphy C."/>
            <person name="Neiman D."/>
            <person name="Pearson M."/>
            <person name="Priest M."/>
            <person name="Roberts A."/>
            <person name="Saif S."/>
            <person name="Shea T."/>
            <person name="Sisk P."/>
            <person name="Stolte C."/>
            <person name="Sykes S."/>
            <person name="Wortman J."/>
            <person name="Nusbaum C."/>
            <person name="Birren B."/>
        </authorList>
    </citation>
    <scope>NUCLEOTIDE SEQUENCE [LARGE SCALE GENOMIC DNA]</scope>
    <source>
        <strain evidence="10 11">ATCC 51366</strain>
    </source>
</reference>